<evidence type="ECO:0000313" key="2">
    <source>
        <dbReference type="Proteomes" id="UP000563601"/>
    </source>
</evidence>
<reference evidence="1 2" key="1">
    <citation type="submission" date="2020-08" db="EMBL/GenBank/DDBJ databases">
        <title>Genomic Encyclopedia of Type Strains, Phase IV (KMG-IV): sequencing the most valuable type-strain genomes for metagenomic binning, comparative biology and taxonomic classification.</title>
        <authorList>
            <person name="Goeker M."/>
        </authorList>
    </citation>
    <scope>NUCLEOTIDE SEQUENCE [LARGE SCALE GENOMIC DNA]</scope>
    <source>
        <strain evidence="1 2">DSM 11525</strain>
    </source>
</reference>
<comment type="caution">
    <text evidence="1">The sequence shown here is derived from an EMBL/GenBank/DDBJ whole genome shotgun (WGS) entry which is preliminary data.</text>
</comment>
<evidence type="ECO:0000313" key="1">
    <source>
        <dbReference type="EMBL" id="MBB5212409.1"/>
    </source>
</evidence>
<sequence length="170" mass="18344">MPYLVTHEWSHPSESHHYGAPSYPACTCSVQASTGIRPPFPGIPAYVAASQSPRVLGTSFDCPMPSAKKPGRTIRAAGLFLCPRKIPGSTSCFQVRGEHRFTAASGIKLAATFLKLYSDRNSLDYGNGPGPVATCAITKISGRSPDLTHTLLTTISRGMNKFWLQSEVKF</sequence>
<name>A0AA89T5B5_9GAMM</name>
<proteinExistence type="predicted"/>
<dbReference type="EMBL" id="JACHHR010000003">
    <property type="protein sequence ID" value="MBB5212409.1"/>
    <property type="molecule type" value="Genomic_DNA"/>
</dbReference>
<protein>
    <submittedName>
        <fullName evidence="1">Uncharacterized protein</fullName>
    </submittedName>
</protein>
<accession>A0AA89T5B5</accession>
<dbReference type="AlphaFoldDB" id="A0AA89T5B5"/>
<organism evidence="1 2">
    <name type="scientific">Microbulbifer hydrolyticus</name>
    <dbReference type="NCBI Taxonomy" id="48074"/>
    <lineage>
        <taxon>Bacteria</taxon>
        <taxon>Pseudomonadati</taxon>
        <taxon>Pseudomonadota</taxon>
        <taxon>Gammaproteobacteria</taxon>
        <taxon>Cellvibrionales</taxon>
        <taxon>Microbulbiferaceae</taxon>
        <taxon>Microbulbifer</taxon>
    </lineage>
</organism>
<dbReference type="Proteomes" id="UP000563601">
    <property type="component" value="Unassembled WGS sequence"/>
</dbReference>
<gene>
    <name evidence="1" type="ORF">HNQ53_002634</name>
</gene>